<dbReference type="InterPro" id="IPR007110">
    <property type="entry name" value="Ig-like_dom"/>
</dbReference>
<evidence type="ECO:0000259" key="8">
    <source>
        <dbReference type="PROSITE" id="PS50835"/>
    </source>
</evidence>
<evidence type="ECO:0000256" key="5">
    <source>
        <dbReference type="ARBA" id="ARBA00023157"/>
    </source>
</evidence>
<evidence type="ECO:0000256" key="4">
    <source>
        <dbReference type="ARBA" id="ARBA00023136"/>
    </source>
</evidence>
<comment type="caution">
    <text evidence="10">The sequence shown here is derived from an EMBL/GenBank/DDBJ whole genome shotgun (WGS) entry which is preliminary data.</text>
</comment>
<dbReference type="Pfam" id="PF07679">
    <property type="entry name" value="I-set"/>
    <property type="match status" value="2"/>
</dbReference>
<dbReference type="SUPFAM" id="SSF48726">
    <property type="entry name" value="Immunoglobulin"/>
    <property type="match status" value="4"/>
</dbReference>
<feature type="domain" description="Fibronectin type-III" evidence="9">
    <location>
        <begin position="491"/>
        <end position="589"/>
    </location>
</feature>
<feature type="domain" description="Ig-like" evidence="8">
    <location>
        <begin position="297"/>
        <end position="385"/>
    </location>
</feature>
<keyword evidence="6" id="KW-0325">Glycoprotein</keyword>
<dbReference type="SMART" id="SM00409">
    <property type="entry name" value="IG"/>
    <property type="match status" value="4"/>
</dbReference>
<dbReference type="PROSITE" id="PS50853">
    <property type="entry name" value="FN3"/>
    <property type="match status" value="2"/>
</dbReference>
<dbReference type="FunFam" id="2.60.40.10:FF:000035">
    <property type="entry name" value="Contactin 1"/>
    <property type="match status" value="1"/>
</dbReference>
<dbReference type="PROSITE" id="PS50835">
    <property type="entry name" value="IG_LIKE"/>
    <property type="match status" value="4"/>
</dbReference>
<dbReference type="PANTHER" id="PTHR44170:SF6">
    <property type="entry name" value="CONTACTIN"/>
    <property type="match status" value="1"/>
</dbReference>
<dbReference type="InterPro" id="IPR003599">
    <property type="entry name" value="Ig_sub"/>
</dbReference>
<feature type="domain" description="Ig-like" evidence="8">
    <location>
        <begin position="25"/>
        <end position="112"/>
    </location>
</feature>
<feature type="domain" description="Ig-like" evidence="8">
    <location>
        <begin position="210"/>
        <end position="294"/>
    </location>
</feature>
<name>A0AAV2RT59_MEGNR</name>
<feature type="non-terminal residue" evidence="10">
    <location>
        <position position="589"/>
    </location>
</feature>
<dbReference type="EMBL" id="CAXKWB010033194">
    <property type="protein sequence ID" value="CAL4142400.1"/>
    <property type="molecule type" value="Genomic_DNA"/>
</dbReference>
<dbReference type="InterPro" id="IPR003961">
    <property type="entry name" value="FN3_dom"/>
</dbReference>
<dbReference type="GO" id="GO:0005886">
    <property type="term" value="C:plasma membrane"/>
    <property type="evidence" value="ECO:0007669"/>
    <property type="project" value="UniProtKB-SubCell"/>
</dbReference>
<proteinExistence type="predicted"/>
<dbReference type="Pfam" id="PF00041">
    <property type="entry name" value="fn3"/>
    <property type="match status" value="2"/>
</dbReference>
<dbReference type="GO" id="GO:0098632">
    <property type="term" value="F:cell-cell adhesion mediator activity"/>
    <property type="evidence" value="ECO:0007669"/>
    <property type="project" value="TreeGrafter"/>
</dbReference>
<dbReference type="Pfam" id="PF13927">
    <property type="entry name" value="Ig_3"/>
    <property type="match status" value="2"/>
</dbReference>
<dbReference type="InterPro" id="IPR003598">
    <property type="entry name" value="Ig_sub2"/>
</dbReference>
<evidence type="ECO:0008006" key="12">
    <source>
        <dbReference type="Google" id="ProtNLM"/>
    </source>
</evidence>
<dbReference type="SUPFAM" id="SSF49265">
    <property type="entry name" value="Fibronectin type III"/>
    <property type="match status" value="1"/>
</dbReference>
<keyword evidence="5" id="KW-1015">Disulfide bond</keyword>
<keyword evidence="4" id="KW-0472">Membrane</keyword>
<dbReference type="Gene3D" id="2.60.40.10">
    <property type="entry name" value="Immunoglobulins"/>
    <property type="match status" value="6"/>
</dbReference>
<dbReference type="FunFam" id="2.60.40.10:FF:000004">
    <property type="entry name" value="DCC isoform 1"/>
    <property type="match status" value="1"/>
</dbReference>
<keyword evidence="3" id="KW-0677">Repeat</keyword>
<dbReference type="GO" id="GO:0007411">
    <property type="term" value="P:axon guidance"/>
    <property type="evidence" value="ECO:0007669"/>
    <property type="project" value="TreeGrafter"/>
</dbReference>
<keyword evidence="2" id="KW-1003">Cell membrane</keyword>
<evidence type="ECO:0000313" key="11">
    <source>
        <dbReference type="Proteomes" id="UP001497623"/>
    </source>
</evidence>
<evidence type="ECO:0000256" key="6">
    <source>
        <dbReference type="ARBA" id="ARBA00023180"/>
    </source>
</evidence>
<dbReference type="FunFam" id="2.60.40.10:FF:000005">
    <property type="entry name" value="Neuronal cell adhesion molecule"/>
    <property type="match status" value="1"/>
</dbReference>
<feature type="domain" description="Ig-like" evidence="8">
    <location>
        <begin position="117"/>
        <end position="204"/>
    </location>
</feature>
<dbReference type="GO" id="GO:0007420">
    <property type="term" value="P:brain development"/>
    <property type="evidence" value="ECO:0007669"/>
    <property type="project" value="TreeGrafter"/>
</dbReference>
<accession>A0AAV2RT59</accession>
<dbReference type="GO" id="GO:0030424">
    <property type="term" value="C:axon"/>
    <property type="evidence" value="ECO:0007669"/>
    <property type="project" value="TreeGrafter"/>
</dbReference>
<evidence type="ECO:0000256" key="2">
    <source>
        <dbReference type="ARBA" id="ARBA00022475"/>
    </source>
</evidence>
<gene>
    <name evidence="10" type="ORF">MNOR_LOCUS29109</name>
</gene>
<feature type="domain" description="Fibronectin type-III" evidence="9">
    <location>
        <begin position="389"/>
        <end position="486"/>
    </location>
</feature>
<organism evidence="10 11">
    <name type="scientific">Meganyctiphanes norvegica</name>
    <name type="common">Northern krill</name>
    <name type="synonym">Thysanopoda norvegica</name>
    <dbReference type="NCBI Taxonomy" id="48144"/>
    <lineage>
        <taxon>Eukaryota</taxon>
        <taxon>Metazoa</taxon>
        <taxon>Ecdysozoa</taxon>
        <taxon>Arthropoda</taxon>
        <taxon>Crustacea</taxon>
        <taxon>Multicrustacea</taxon>
        <taxon>Malacostraca</taxon>
        <taxon>Eumalacostraca</taxon>
        <taxon>Eucarida</taxon>
        <taxon>Euphausiacea</taxon>
        <taxon>Euphausiidae</taxon>
        <taxon>Meganyctiphanes</taxon>
    </lineage>
</organism>
<dbReference type="SMART" id="SM00060">
    <property type="entry name" value="FN3"/>
    <property type="match status" value="2"/>
</dbReference>
<evidence type="ECO:0000313" key="10">
    <source>
        <dbReference type="EMBL" id="CAL4142400.1"/>
    </source>
</evidence>
<protein>
    <recommendedName>
        <fullName evidence="12">Neuroglian</fullName>
    </recommendedName>
</protein>
<dbReference type="InterPro" id="IPR013098">
    <property type="entry name" value="Ig_I-set"/>
</dbReference>
<evidence type="ECO:0000256" key="7">
    <source>
        <dbReference type="ARBA" id="ARBA00023319"/>
    </source>
</evidence>
<sequence length="589" mass="66402">MEVGNRVNLRVNFSDRMAVQSENKPRRQFVSRKNTVVLKGKTLQLVCIYSGTPIPEILWKNRYGLLSLDRVQYEDYGKRLVIKNINFEDAGTYKCEAGNGVGAAKTYRMNVHVDASPYFINKPNIQIKDENEAVEFHCETSGSPPPEQKWTFNGIPIELVPYNPRRVIYPNKITIYNLTKADTGNYGCNTSNTHGRAYKEGYINVLALPPSITTPLCDMGSVIGQTVIMTCPVFGAPKPQVRWLKNGETLSGVQFKISHSGNLTIEDAKFTDSGNYTCLAENRYGSAQANRYLLVMEKTVITSEPQNYEVAVGDTATFRCNAAADNDLDLKIHWMKDYQEIDFSTEPRYMQQSDSSLKITQVNKLDAGIYTCIANPEVSADAMLIVRDVPNPPRLVKVICNYRDAIVQWEPTGDNCAPILGYNIQYNTSFTPDKWEKVEVPAFSTHLSLNLGPWANFTFRVIARNKIGPSEPSSHHSSQMCTTPKDVPYNNPENVEGKGSTPHNLVIRWSPMPEIDHNAPAFKYRIYWKRDDIANAQWSSEDVVDWQQDHMIINNQPTFKPYSIKVEAHNEKGQAKEAATVITGWSGEN</sequence>
<evidence type="ECO:0000256" key="3">
    <source>
        <dbReference type="ARBA" id="ARBA00022737"/>
    </source>
</evidence>
<reference evidence="10 11" key="1">
    <citation type="submission" date="2024-05" db="EMBL/GenBank/DDBJ databases">
        <authorList>
            <person name="Wallberg A."/>
        </authorList>
    </citation>
    <scope>NUCLEOTIDE SEQUENCE [LARGE SCALE GENOMIC DNA]</scope>
</reference>
<keyword evidence="7" id="KW-0393">Immunoglobulin domain</keyword>
<dbReference type="SMART" id="SM00408">
    <property type="entry name" value="IGc2"/>
    <property type="match status" value="4"/>
</dbReference>
<evidence type="ECO:0000259" key="9">
    <source>
        <dbReference type="PROSITE" id="PS50853"/>
    </source>
</evidence>
<dbReference type="Proteomes" id="UP001497623">
    <property type="component" value="Unassembled WGS sequence"/>
</dbReference>
<dbReference type="CDD" id="cd00063">
    <property type="entry name" value="FN3"/>
    <property type="match status" value="2"/>
</dbReference>
<keyword evidence="11" id="KW-1185">Reference proteome</keyword>
<dbReference type="InterPro" id="IPR036179">
    <property type="entry name" value="Ig-like_dom_sf"/>
</dbReference>
<evidence type="ECO:0000256" key="1">
    <source>
        <dbReference type="ARBA" id="ARBA00004236"/>
    </source>
</evidence>
<dbReference type="PANTHER" id="PTHR44170">
    <property type="entry name" value="PROTEIN SIDEKICK"/>
    <property type="match status" value="1"/>
</dbReference>
<dbReference type="InterPro" id="IPR036116">
    <property type="entry name" value="FN3_sf"/>
</dbReference>
<dbReference type="InterPro" id="IPR013783">
    <property type="entry name" value="Ig-like_fold"/>
</dbReference>
<comment type="subcellular location">
    <subcellularLocation>
        <location evidence="1">Cell membrane</location>
    </subcellularLocation>
</comment>
<dbReference type="AlphaFoldDB" id="A0AAV2RT59"/>